<name>A0A2I3GG70_NOMLE</name>
<organism evidence="1 2">
    <name type="scientific">Nomascus leucogenys</name>
    <name type="common">Northern white-cheeked gibbon</name>
    <name type="synonym">Hylobates leucogenys</name>
    <dbReference type="NCBI Taxonomy" id="61853"/>
    <lineage>
        <taxon>Eukaryota</taxon>
        <taxon>Metazoa</taxon>
        <taxon>Chordata</taxon>
        <taxon>Craniata</taxon>
        <taxon>Vertebrata</taxon>
        <taxon>Euteleostomi</taxon>
        <taxon>Mammalia</taxon>
        <taxon>Eutheria</taxon>
        <taxon>Euarchontoglires</taxon>
        <taxon>Primates</taxon>
        <taxon>Haplorrhini</taxon>
        <taxon>Catarrhini</taxon>
        <taxon>Hylobatidae</taxon>
        <taxon>Nomascus</taxon>
    </lineage>
</organism>
<dbReference type="Proteomes" id="UP000001073">
    <property type="component" value="Chromosome 6"/>
</dbReference>
<accession>A0A2I3GG70</accession>
<dbReference type="OMA" id="CANCTEE"/>
<dbReference type="GeneTree" id="ENSGT00910000147440"/>
<dbReference type="InParanoid" id="A0A2I3GG70"/>
<reference evidence="1" key="2">
    <citation type="submission" date="2025-08" db="UniProtKB">
        <authorList>
            <consortium name="Ensembl"/>
        </authorList>
    </citation>
    <scope>IDENTIFICATION</scope>
</reference>
<dbReference type="Ensembl" id="ENSNLET00000047932.1">
    <property type="protein sequence ID" value="ENSNLEP00000030283.1"/>
    <property type="gene ID" value="ENSNLEG00000030773.1"/>
</dbReference>
<evidence type="ECO:0000313" key="1">
    <source>
        <dbReference type="Ensembl" id="ENSNLEP00000030283.1"/>
    </source>
</evidence>
<dbReference type="EMBL" id="ADFV01044152">
    <property type="status" value="NOT_ANNOTATED_CDS"/>
    <property type="molecule type" value="Genomic_DNA"/>
</dbReference>
<proteinExistence type="predicted"/>
<evidence type="ECO:0000313" key="2">
    <source>
        <dbReference type="Proteomes" id="UP000001073"/>
    </source>
</evidence>
<dbReference type="AlphaFoldDB" id="A0A2I3GG70"/>
<protein>
    <submittedName>
        <fullName evidence="1">Uncharacterized protein</fullName>
    </submittedName>
</protein>
<reference evidence="1" key="3">
    <citation type="submission" date="2025-09" db="UniProtKB">
        <authorList>
            <consortium name="Ensembl"/>
        </authorList>
    </citation>
    <scope>IDENTIFICATION</scope>
</reference>
<keyword evidence="2" id="KW-1185">Reference proteome</keyword>
<sequence length="84" mass="9697">MASLSTYILVQKTHSECANWSFLILFASTEENRIGKGKTDHSRIKSSCQKISSEGLCHYKMYPWSLHFHILLKFKIYMNKGLGI</sequence>
<reference evidence="1 2" key="1">
    <citation type="submission" date="2012-10" db="EMBL/GenBank/DDBJ databases">
        <authorList>
            <consortium name="Gibbon Genome Sequencing Consortium"/>
        </authorList>
    </citation>
    <scope>NUCLEOTIDE SEQUENCE [LARGE SCALE GENOMIC DNA]</scope>
</reference>